<evidence type="ECO:0000313" key="5">
    <source>
        <dbReference type="Proteomes" id="UP000198866"/>
    </source>
</evidence>
<sequence length="266" mass="29287">MAKTERAAGHAGPAHVAPRLQSHAYWFQYRQFIRDLYRHAMSAVKRPRATLEDEALPRAKRGRPFKADAAKRQDKLLDHTLEQFMAVGYRAATMDGIAASFGASKSTIYRRYGSKAGLLSAAMERGVPLLLDPLAQVSTDARRSPRSVLRDYGEIIQSYHADLSIRAMWRAVSEARDELGEMLGRVVEQQDRALAPIADYLATMARNGKIVVADPRAAAACFGALTSGGLASFLGEPPRENERHAVLEVALTLFLDGILPRASTRK</sequence>
<feature type="DNA-binding region" description="H-T-H motif" evidence="2">
    <location>
        <begin position="93"/>
        <end position="112"/>
    </location>
</feature>
<dbReference type="AlphaFoldDB" id="A0A1H7CHS4"/>
<accession>A0A1H7CHS4</accession>
<dbReference type="InterPro" id="IPR050109">
    <property type="entry name" value="HTH-type_TetR-like_transc_reg"/>
</dbReference>
<organism evidence="4 5">
    <name type="scientific">Paraburkholderia diazotrophica</name>
    <dbReference type="NCBI Taxonomy" id="667676"/>
    <lineage>
        <taxon>Bacteria</taxon>
        <taxon>Pseudomonadati</taxon>
        <taxon>Pseudomonadota</taxon>
        <taxon>Betaproteobacteria</taxon>
        <taxon>Burkholderiales</taxon>
        <taxon>Burkholderiaceae</taxon>
        <taxon>Paraburkholderia</taxon>
    </lineage>
</organism>
<gene>
    <name evidence="4" type="ORF">SAMN05192539_102244</name>
</gene>
<name>A0A1H7CHS4_9BURK</name>
<dbReference type="Pfam" id="PF14246">
    <property type="entry name" value="TetR_C_7"/>
    <property type="match status" value="1"/>
</dbReference>
<protein>
    <submittedName>
        <fullName evidence="4">Transcriptional regulator, TetR family</fullName>
    </submittedName>
</protein>
<evidence type="ECO:0000313" key="4">
    <source>
        <dbReference type="EMBL" id="SEJ89178.1"/>
    </source>
</evidence>
<dbReference type="InterPro" id="IPR039536">
    <property type="entry name" value="TetR_C_Proteobacteria"/>
</dbReference>
<dbReference type="PROSITE" id="PS50977">
    <property type="entry name" value="HTH_TETR_2"/>
    <property type="match status" value="1"/>
</dbReference>
<keyword evidence="5" id="KW-1185">Reference proteome</keyword>
<evidence type="ECO:0000256" key="2">
    <source>
        <dbReference type="PROSITE-ProRule" id="PRU00335"/>
    </source>
</evidence>
<reference evidence="5" key="1">
    <citation type="submission" date="2016-10" db="EMBL/GenBank/DDBJ databases">
        <authorList>
            <person name="Varghese N."/>
            <person name="Submissions S."/>
        </authorList>
    </citation>
    <scope>NUCLEOTIDE SEQUENCE [LARGE SCALE GENOMIC DNA]</scope>
    <source>
        <strain evidence="5">LMG 26031</strain>
    </source>
</reference>
<dbReference type="STRING" id="667676.SAMN05192539_102244"/>
<dbReference type="Proteomes" id="UP000198866">
    <property type="component" value="Unassembled WGS sequence"/>
</dbReference>
<dbReference type="InterPro" id="IPR009057">
    <property type="entry name" value="Homeodomain-like_sf"/>
</dbReference>
<dbReference type="Gene3D" id="1.10.357.10">
    <property type="entry name" value="Tetracycline Repressor, domain 2"/>
    <property type="match status" value="1"/>
</dbReference>
<feature type="domain" description="HTH tetR-type" evidence="3">
    <location>
        <begin position="70"/>
        <end position="130"/>
    </location>
</feature>
<keyword evidence="1 2" id="KW-0238">DNA-binding</keyword>
<dbReference type="PANTHER" id="PTHR30055:SF146">
    <property type="entry name" value="HTH-TYPE TRANSCRIPTIONAL DUAL REGULATOR CECR"/>
    <property type="match status" value="1"/>
</dbReference>
<dbReference type="PANTHER" id="PTHR30055">
    <property type="entry name" value="HTH-TYPE TRANSCRIPTIONAL REGULATOR RUTR"/>
    <property type="match status" value="1"/>
</dbReference>
<dbReference type="EMBL" id="FNYE01000022">
    <property type="protein sequence ID" value="SEJ89178.1"/>
    <property type="molecule type" value="Genomic_DNA"/>
</dbReference>
<proteinExistence type="predicted"/>
<evidence type="ECO:0000256" key="1">
    <source>
        <dbReference type="ARBA" id="ARBA00023125"/>
    </source>
</evidence>
<dbReference type="GO" id="GO:0000976">
    <property type="term" value="F:transcription cis-regulatory region binding"/>
    <property type="evidence" value="ECO:0007669"/>
    <property type="project" value="TreeGrafter"/>
</dbReference>
<dbReference type="InterPro" id="IPR001647">
    <property type="entry name" value="HTH_TetR"/>
</dbReference>
<dbReference type="SUPFAM" id="SSF46689">
    <property type="entry name" value="Homeodomain-like"/>
    <property type="match status" value="1"/>
</dbReference>
<dbReference type="Pfam" id="PF00440">
    <property type="entry name" value="TetR_N"/>
    <property type="match status" value="1"/>
</dbReference>
<evidence type="ECO:0000259" key="3">
    <source>
        <dbReference type="PROSITE" id="PS50977"/>
    </source>
</evidence>
<dbReference type="GO" id="GO:0003700">
    <property type="term" value="F:DNA-binding transcription factor activity"/>
    <property type="evidence" value="ECO:0007669"/>
    <property type="project" value="TreeGrafter"/>
</dbReference>